<dbReference type="GO" id="GO:0006355">
    <property type="term" value="P:regulation of DNA-templated transcription"/>
    <property type="evidence" value="ECO:0007669"/>
    <property type="project" value="InterPro"/>
</dbReference>
<dbReference type="GeneTree" id="ENSGT00950000182890"/>
<dbReference type="PANTHER" id="PTHR23232">
    <property type="entry name" value="KRAB DOMAIN C2H2 ZINC FINGER"/>
    <property type="match status" value="1"/>
</dbReference>
<reference evidence="2 3" key="1">
    <citation type="journal article" date="2011" name="Proc. Natl. Acad. Sci. U.S.A.">
        <title>Genetic diversity and population structure of the endangered marsupial Sarcophilus harrisii (Tasmanian devil).</title>
        <authorList>
            <person name="Miller W."/>
            <person name="Hayes V.M."/>
            <person name="Ratan A."/>
            <person name="Petersen D.C."/>
            <person name="Wittekindt N.E."/>
            <person name="Miller J."/>
            <person name="Walenz B."/>
            <person name="Knight J."/>
            <person name="Qi J."/>
            <person name="Zhao F."/>
            <person name="Wang Q."/>
            <person name="Bedoya-Reina O.C."/>
            <person name="Katiyar N."/>
            <person name="Tomsho L.P."/>
            <person name="Kasson L.M."/>
            <person name="Hardie R.A."/>
            <person name="Woodbridge P."/>
            <person name="Tindall E.A."/>
            <person name="Bertelsen M.F."/>
            <person name="Dixon D."/>
            <person name="Pyecroft S."/>
            <person name="Helgen K.M."/>
            <person name="Lesk A.M."/>
            <person name="Pringle T.H."/>
            <person name="Patterson N."/>
            <person name="Zhang Y."/>
            <person name="Kreiss A."/>
            <person name="Woods G.M."/>
            <person name="Jones M.E."/>
            <person name="Schuster S.C."/>
        </authorList>
    </citation>
    <scope>NUCLEOTIDE SEQUENCE [LARGE SCALE GENOMIC DNA]</scope>
</reference>
<dbReference type="Gene3D" id="6.10.140.140">
    <property type="match status" value="1"/>
</dbReference>
<sequence length="106" mass="12405">MAAVFSVTARYQESLTFEDVAVYFTRKEWKHLDSCQKDLYRNVMLENYGNMTLLKFTVSKPELISQLELGEEPWVLTLQGAEDQDTSKGFYSAQPFLEQFLRCFEN</sequence>
<dbReference type="InterPro" id="IPR036051">
    <property type="entry name" value="KRAB_dom_sf"/>
</dbReference>
<dbReference type="Ensembl" id="ENSSHAT00000026884.1">
    <property type="protein sequence ID" value="ENSSHAP00000035273.1"/>
    <property type="gene ID" value="ENSSHAG00000003757.2"/>
</dbReference>
<reference evidence="2" key="3">
    <citation type="submission" date="2025-09" db="UniProtKB">
        <authorList>
            <consortium name="Ensembl"/>
        </authorList>
    </citation>
    <scope>IDENTIFICATION</scope>
</reference>
<organism evidence="2 3">
    <name type="scientific">Sarcophilus harrisii</name>
    <name type="common">Tasmanian devil</name>
    <name type="synonym">Sarcophilus laniarius</name>
    <dbReference type="NCBI Taxonomy" id="9305"/>
    <lineage>
        <taxon>Eukaryota</taxon>
        <taxon>Metazoa</taxon>
        <taxon>Chordata</taxon>
        <taxon>Craniata</taxon>
        <taxon>Vertebrata</taxon>
        <taxon>Euteleostomi</taxon>
        <taxon>Mammalia</taxon>
        <taxon>Metatheria</taxon>
        <taxon>Dasyuromorphia</taxon>
        <taxon>Dasyuridae</taxon>
        <taxon>Sarcophilus</taxon>
    </lineage>
</organism>
<evidence type="ECO:0000313" key="3">
    <source>
        <dbReference type="Proteomes" id="UP000007648"/>
    </source>
</evidence>
<keyword evidence="3" id="KW-1185">Reference proteome</keyword>
<proteinExistence type="predicted"/>
<dbReference type="AlphaFoldDB" id="A0A7N4PC14"/>
<dbReference type="Proteomes" id="UP000007648">
    <property type="component" value="Unassembled WGS sequence"/>
</dbReference>
<dbReference type="PROSITE" id="PS50805">
    <property type="entry name" value="KRAB"/>
    <property type="match status" value="1"/>
</dbReference>
<accession>A0A7N4PC14</accession>
<dbReference type="SMART" id="SM00349">
    <property type="entry name" value="KRAB"/>
    <property type="match status" value="1"/>
</dbReference>
<dbReference type="InterPro" id="IPR050169">
    <property type="entry name" value="Krueppel_C2H2_ZnF"/>
</dbReference>
<dbReference type="SUPFAM" id="SSF109640">
    <property type="entry name" value="KRAB domain (Kruppel-associated box)"/>
    <property type="match status" value="1"/>
</dbReference>
<dbReference type="InterPro" id="IPR001909">
    <property type="entry name" value="KRAB"/>
</dbReference>
<dbReference type="PANTHER" id="PTHR23232:SF142">
    <property type="entry name" value="GASTRULA ZINC FINGER PROTEIN XLCGF57.1-LIKE-RELATED"/>
    <property type="match status" value="1"/>
</dbReference>
<reference evidence="2" key="2">
    <citation type="submission" date="2025-08" db="UniProtKB">
        <authorList>
            <consortium name="Ensembl"/>
        </authorList>
    </citation>
    <scope>IDENTIFICATION</scope>
</reference>
<evidence type="ECO:0000259" key="1">
    <source>
        <dbReference type="PROSITE" id="PS50805"/>
    </source>
</evidence>
<gene>
    <name evidence="2" type="primary">LOC100932583</name>
</gene>
<protein>
    <recommendedName>
        <fullName evidence="1">KRAB domain-containing protein</fullName>
    </recommendedName>
</protein>
<dbReference type="Pfam" id="PF01352">
    <property type="entry name" value="KRAB"/>
    <property type="match status" value="1"/>
</dbReference>
<evidence type="ECO:0000313" key="2">
    <source>
        <dbReference type="Ensembl" id="ENSSHAP00000035273.1"/>
    </source>
</evidence>
<name>A0A7N4PC14_SARHA</name>
<feature type="domain" description="KRAB" evidence="1">
    <location>
        <begin position="15"/>
        <end position="86"/>
    </location>
</feature>
<dbReference type="CDD" id="cd07765">
    <property type="entry name" value="KRAB_A-box"/>
    <property type="match status" value="1"/>
</dbReference>